<accession>A0A1T5QP72</accession>
<organism evidence="1 2">
    <name type="scientific">Mycobacteroides abscessus subsp. massiliense</name>
    <dbReference type="NCBI Taxonomy" id="1962118"/>
    <lineage>
        <taxon>Bacteria</taxon>
        <taxon>Bacillati</taxon>
        <taxon>Actinomycetota</taxon>
        <taxon>Actinomycetes</taxon>
        <taxon>Mycobacteriales</taxon>
        <taxon>Mycobacteriaceae</taxon>
        <taxon>Mycobacteroides</taxon>
        <taxon>Mycobacteroides abscessus</taxon>
    </lineage>
</organism>
<sequence length="92" mass="9925">MAVKYTVSSATIRKMMTSAGVKAEVHERGLRLAANANEVPSTTSPAHDGLYYEAVEASDDKRARTRVQTTGPRAVNHEAITQALLRAVSDAR</sequence>
<proteinExistence type="predicted"/>
<reference evidence="1 2" key="1">
    <citation type="submission" date="2016-11" db="EMBL/GenBank/DDBJ databases">
        <authorList>
            <consortium name="Pathogen Informatics"/>
        </authorList>
    </citation>
    <scope>NUCLEOTIDE SEQUENCE [LARGE SCALE GENOMIC DNA]</scope>
    <source>
        <strain evidence="1 2">911</strain>
    </source>
</reference>
<protein>
    <submittedName>
        <fullName evidence="1">Uncharacterized protein</fullName>
    </submittedName>
</protein>
<dbReference type="EMBL" id="FVGW01000012">
    <property type="protein sequence ID" value="SKM68650.1"/>
    <property type="molecule type" value="Genomic_DNA"/>
</dbReference>
<dbReference type="AlphaFoldDB" id="A0A1T5QP72"/>
<evidence type="ECO:0000313" key="2">
    <source>
        <dbReference type="Proteomes" id="UP000190074"/>
    </source>
</evidence>
<name>A0A1T5QP72_9MYCO</name>
<dbReference type="Proteomes" id="UP000190074">
    <property type="component" value="Unassembled WGS sequence"/>
</dbReference>
<dbReference type="RefSeq" id="WP_016895962.1">
    <property type="nucleotide sequence ID" value="NZ_FVAG01000009.1"/>
</dbReference>
<gene>
    <name evidence="1" type="ORF">SAMEA2259716_04788</name>
</gene>
<evidence type="ECO:0000313" key="1">
    <source>
        <dbReference type="EMBL" id="SKM68650.1"/>
    </source>
</evidence>